<evidence type="ECO:0000256" key="1">
    <source>
        <dbReference type="SAM" id="SignalP"/>
    </source>
</evidence>
<accession>A0A0U5G5D4</accession>
<keyword evidence="1" id="KW-0732">Signal</keyword>
<protein>
    <submittedName>
        <fullName evidence="2">Uncharacterized protein</fullName>
    </submittedName>
</protein>
<feature type="signal peptide" evidence="1">
    <location>
        <begin position="1"/>
        <end position="16"/>
    </location>
</feature>
<gene>
    <name evidence="2" type="ORF">ASPCAL06905</name>
</gene>
<name>A0A0U5G5D4_ASPCI</name>
<organism evidence="2 3">
    <name type="scientific">Aspergillus calidoustus</name>
    <dbReference type="NCBI Taxonomy" id="454130"/>
    <lineage>
        <taxon>Eukaryota</taxon>
        <taxon>Fungi</taxon>
        <taxon>Dikarya</taxon>
        <taxon>Ascomycota</taxon>
        <taxon>Pezizomycotina</taxon>
        <taxon>Eurotiomycetes</taxon>
        <taxon>Eurotiomycetidae</taxon>
        <taxon>Eurotiales</taxon>
        <taxon>Aspergillaceae</taxon>
        <taxon>Aspergillus</taxon>
        <taxon>Aspergillus subgen. Nidulantes</taxon>
    </lineage>
</organism>
<proteinExistence type="predicted"/>
<evidence type="ECO:0000313" key="2">
    <source>
        <dbReference type="EMBL" id="CEL05790.1"/>
    </source>
</evidence>
<dbReference type="EMBL" id="CDMC01000005">
    <property type="protein sequence ID" value="CEL05790.1"/>
    <property type="molecule type" value="Genomic_DNA"/>
</dbReference>
<reference evidence="3" key="1">
    <citation type="journal article" date="2016" name="Genome Announc.">
        <title>Draft genome sequences of fungus Aspergillus calidoustus.</title>
        <authorList>
            <person name="Horn F."/>
            <person name="Linde J."/>
            <person name="Mattern D.J."/>
            <person name="Walther G."/>
            <person name="Guthke R."/>
            <person name="Scherlach K."/>
            <person name="Martin K."/>
            <person name="Brakhage A.A."/>
            <person name="Petzke L."/>
            <person name="Valiante V."/>
        </authorList>
    </citation>
    <scope>NUCLEOTIDE SEQUENCE [LARGE SCALE GENOMIC DNA]</scope>
    <source>
        <strain evidence="3">SF006504</strain>
    </source>
</reference>
<keyword evidence="3" id="KW-1185">Reference proteome</keyword>
<sequence>MIHPLFLAIILRTTNSAIVDPKVCDLPSCAPLPGKYDVYGIAACTDPDPLENLGPDCTRVSYVRTIDEQVARLWQLPEWCFKYLNGPSTHPDSPFSQGLLIADGTREDCFKYIHGL</sequence>
<feature type="chain" id="PRO_5006857537" evidence="1">
    <location>
        <begin position="17"/>
        <end position="116"/>
    </location>
</feature>
<evidence type="ECO:0000313" key="3">
    <source>
        <dbReference type="Proteomes" id="UP000054771"/>
    </source>
</evidence>
<dbReference type="Proteomes" id="UP000054771">
    <property type="component" value="Unassembled WGS sequence"/>
</dbReference>
<dbReference type="AlphaFoldDB" id="A0A0U5G5D4"/>